<keyword evidence="6" id="KW-0735">Signal-anchor</keyword>
<comment type="catalytic activity">
    <reaction evidence="21">
        <text>a beta-D-Gal-(1&lt;-&gt;1')-ceramide + CMP-N-acetyl-beta-neuraminate = N-acetyl-alpha-neuraminosyl-(2-&gt;3)-beta-D-galactosyl-(1&lt;-&gt;1')-ceramide + CMP + H(+)</text>
        <dbReference type="Rhea" id="RHEA:41780"/>
        <dbReference type="ChEBI" id="CHEBI:15378"/>
        <dbReference type="ChEBI" id="CHEBI:57812"/>
        <dbReference type="ChEBI" id="CHEBI:60377"/>
        <dbReference type="ChEBI" id="CHEBI:82643"/>
        <dbReference type="ChEBI" id="CHEBI:143593"/>
    </reaction>
    <physiologicalReaction direction="left-to-right" evidence="21">
        <dbReference type="Rhea" id="RHEA:41781"/>
    </physiologicalReaction>
</comment>
<dbReference type="InterPro" id="IPR051142">
    <property type="entry name" value="Glycosyltransferase_29"/>
</dbReference>
<dbReference type="GO" id="GO:0006629">
    <property type="term" value="P:lipid metabolic process"/>
    <property type="evidence" value="ECO:0007669"/>
    <property type="project" value="UniProtKB-KW"/>
</dbReference>
<evidence type="ECO:0000256" key="8">
    <source>
        <dbReference type="ARBA" id="ARBA00023034"/>
    </source>
</evidence>
<protein>
    <recommendedName>
        <fullName evidence="14">Lactosylceramide alpha-2,3-sialyltransferase</fullName>
        <ecNumber evidence="13">2.4.3.9</ecNumber>
    </recommendedName>
    <alternativeName>
        <fullName evidence="15">CMP-NeuAc:lactosylceramide alpha-2,3-sialyltransferase</fullName>
    </alternativeName>
    <alternativeName>
        <fullName evidence="18">Ganglioside GM3 synthase</fullName>
    </alternativeName>
    <alternativeName>
        <fullName evidence="17">ST3Gal V</fullName>
    </alternativeName>
    <alternativeName>
        <fullName evidence="16">Sialyltransferase 9</fullName>
    </alternativeName>
</protein>
<evidence type="ECO:0000256" key="24">
    <source>
        <dbReference type="PIRSR" id="PIRSR005557-2"/>
    </source>
</evidence>
<dbReference type="AlphaFoldDB" id="A0AAJ7WQQ8"/>
<evidence type="ECO:0000313" key="27">
    <source>
        <dbReference type="RefSeq" id="XP_032806317.1"/>
    </source>
</evidence>
<evidence type="ECO:0000256" key="22">
    <source>
        <dbReference type="ARBA" id="ARBA00048805"/>
    </source>
</evidence>
<keyword evidence="7 25" id="KW-1133">Transmembrane helix</keyword>
<comment type="catalytic activity">
    <reaction evidence="19">
        <text>a beta-D-Gal-(1-&gt;4)-beta-D-Glc-(1&lt;-&gt;1)-Cer(d18:1(4E)) + CMP-N-acetyl-beta-neuraminate = a ganglioside GM3 (d18:1(4E)) + CMP + H(+)</text>
        <dbReference type="Rhea" id="RHEA:18417"/>
        <dbReference type="ChEBI" id="CHEBI:15378"/>
        <dbReference type="ChEBI" id="CHEBI:17950"/>
        <dbReference type="ChEBI" id="CHEBI:57812"/>
        <dbReference type="ChEBI" id="CHEBI:60065"/>
        <dbReference type="ChEBI" id="CHEBI:60377"/>
        <dbReference type="EC" id="2.4.3.9"/>
    </reaction>
    <physiologicalReaction direction="left-to-right" evidence="19">
        <dbReference type="Rhea" id="RHEA:18418"/>
    </physiologicalReaction>
</comment>
<dbReference type="EC" id="2.4.3.9" evidence="13"/>
<keyword evidence="9" id="KW-0443">Lipid metabolism</keyword>
<comment type="subcellular location">
    <subcellularLocation>
        <location evidence="1">Golgi apparatus membrane</location>
        <topology evidence="1">Single-pass type II membrane protein</topology>
    </subcellularLocation>
</comment>
<evidence type="ECO:0000256" key="4">
    <source>
        <dbReference type="ARBA" id="ARBA00022679"/>
    </source>
</evidence>
<evidence type="ECO:0000256" key="17">
    <source>
        <dbReference type="ARBA" id="ARBA00041976"/>
    </source>
</evidence>
<evidence type="ECO:0000256" key="2">
    <source>
        <dbReference type="ARBA" id="ARBA00006003"/>
    </source>
</evidence>
<reference evidence="27" key="1">
    <citation type="submission" date="2025-08" db="UniProtKB">
        <authorList>
            <consortium name="RefSeq"/>
        </authorList>
    </citation>
    <scope>IDENTIFICATION</scope>
    <source>
        <tissue evidence="27">Sperm</tissue>
    </source>
</reference>
<dbReference type="FunFam" id="3.90.1480.20:FF:000006">
    <property type="entry name" value="ST3 beta-galactoside alpha-2,3-sialyltransferase 5"/>
    <property type="match status" value="1"/>
</dbReference>
<feature type="transmembrane region" description="Helical" evidence="25">
    <location>
        <begin position="12"/>
        <end position="29"/>
    </location>
</feature>
<keyword evidence="5 25" id="KW-0812">Transmembrane</keyword>
<dbReference type="PANTHER" id="PTHR13713">
    <property type="entry name" value="SIALYLTRANSFERASE"/>
    <property type="match status" value="1"/>
</dbReference>
<keyword evidence="3" id="KW-0328">Glycosyltransferase</keyword>
<proteinExistence type="inferred from homology"/>
<organism evidence="26 27">
    <name type="scientific">Petromyzon marinus</name>
    <name type="common">Sea lamprey</name>
    <dbReference type="NCBI Taxonomy" id="7757"/>
    <lineage>
        <taxon>Eukaryota</taxon>
        <taxon>Metazoa</taxon>
        <taxon>Chordata</taxon>
        <taxon>Craniata</taxon>
        <taxon>Vertebrata</taxon>
        <taxon>Cyclostomata</taxon>
        <taxon>Hyperoartia</taxon>
        <taxon>Petromyzontiformes</taxon>
        <taxon>Petromyzontidae</taxon>
        <taxon>Petromyzon</taxon>
    </lineage>
</organism>
<keyword evidence="26" id="KW-1185">Reference proteome</keyword>
<evidence type="ECO:0000256" key="12">
    <source>
        <dbReference type="ARBA" id="ARBA00023180"/>
    </source>
</evidence>
<sequence>MLSRPILCRRFPGLVTAGCLVCFFYVTLIQQSKYIQTDIWDNYKIGTRQLKVLHSFTKQVLDEPCRPGFARGLMTQLFPGRYHPELLPFISKNLSEMQSEEATGLRYDPPFGFRGQRDSLEAILGLMPETGLPVVGAEKGGVPPKVCRRCVVVGSGGNLRGTGLGPLLDNFDVVIRLNNAPIIKFENDVGSKTTVRITYPEGAPKSMEEYKPDSIFAAVMYKGVDFQWLESIIKKEHVSLWTKLWFWQSVADGVPLGPSQFRILNLEIIGETSMDLLGYPKPRKRIWGWDKNIPTLGVSAVVFATHLCDEVSLAGFGYDLSRPDAPLHYYENVRMDAMKAQPMHNVDGEKLFLAGLINAGVISDLTGGVQCTFCQKRDGSGGSNRT</sequence>
<evidence type="ECO:0000256" key="10">
    <source>
        <dbReference type="ARBA" id="ARBA00023136"/>
    </source>
</evidence>
<evidence type="ECO:0000256" key="19">
    <source>
        <dbReference type="ARBA" id="ARBA00043651"/>
    </source>
</evidence>
<comment type="catalytic activity">
    <reaction evidence="22">
        <text>ganglioside GA2 (d18:1(4E)/18:0) + CMP-N-acetyl-beta-neuraminate = ganglioside GM2 (d18:1(4E)/18:0) + CMP + H(+)</text>
        <dbReference type="Rhea" id="RHEA:41776"/>
        <dbReference type="ChEBI" id="CHEBI:15378"/>
        <dbReference type="ChEBI" id="CHEBI:57812"/>
        <dbReference type="ChEBI" id="CHEBI:60377"/>
        <dbReference type="ChEBI" id="CHEBI:78485"/>
        <dbReference type="ChEBI" id="CHEBI:78486"/>
    </reaction>
    <physiologicalReaction direction="left-to-right" evidence="22">
        <dbReference type="Rhea" id="RHEA:41777"/>
    </physiologicalReaction>
</comment>
<dbReference type="CTD" id="8869"/>
<comment type="catalytic activity">
    <reaction evidence="23">
        <text>ganglioside GA1 (d18:1(4E)/18:0) + CMP-N-acetyl-beta-neuraminate = ganglioside GM1 (d18:1(4E)/18:0) + CMP + H(+)</text>
        <dbReference type="Rhea" id="RHEA:41784"/>
        <dbReference type="ChEBI" id="CHEBI:15378"/>
        <dbReference type="ChEBI" id="CHEBI:57812"/>
        <dbReference type="ChEBI" id="CHEBI:60377"/>
        <dbReference type="ChEBI" id="CHEBI:73110"/>
        <dbReference type="ChEBI" id="CHEBI:78484"/>
    </reaction>
    <physiologicalReaction direction="left-to-right" evidence="23">
        <dbReference type="Rhea" id="RHEA:41785"/>
    </physiologicalReaction>
</comment>
<evidence type="ECO:0000256" key="7">
    <source>
        <dbReference type="ARBA" id="ARBA00022989"/>
    </source>
</evidence>
<dbReference type="CDD" id="cd23983">
    <property type="entry name" value="GT29_ST3GAL5"/>
    <property type="match status" value="1"/>
</dbReference>
<dbReference type="InterPro" id="IPR038578">
    <property type="entry name" value="GT29-like_sf"/>
</dbReference>
<dbReference type="Proteomes" id="UP001318040">
    <property type="component" value="Chromosome 9"/>
</dbReference>
<evidence type="ECO:0000256" key="16">
    <source>
        <dbReference type="ARBA" id="ARBA00041896"/>
    </source>
</evidence>
<evidence type="ECO:0000256" key="11">
    <source>
        <dbReference type="ARBA" id="ARBA00023157"/>
    </source>
</evidence>
<comment type="function">
    <text evidence="20">Transfers the sialyl group (N-acetyl-alpha-neuraminyl or NeuAc) from CMP-NeuAc to the non-reducing terminal galactose (Gal) of glycosphingolipids forming gangliosides (important molecules involved in the regulation of multiple cellular processes, including cell proliferation and differentiation, apoptosis, embryogenesis, development, and oncogenesis). Mainly involved in the biosynthesis of ganglioside GM3 but can also use different glycolipids as substrate acceptors such as D-galactosylceramide (GalCer), asialo-GM2 (GA2) and asialo-GM1 (GA1), although less preferentially than beta-D-Gal-(1-&gt;4)-beta-D-Glc-(1&lt;-&gt;1)-Cer (LacCer).</text>
</comment>
<evidence type="ECO:0000256" key="20">
    <source>
        <dbReference type="ARBA" id="ARBA00045587"/>
    </source>
</evidence>
<evidence type="ECO:0000256" key="25">
    <source>
        <dbReference type="SAM" id="Phobius"/>
    </source>
</evidence>
<dbReference type="PIRSF" id="PIRSF005557">
    <property type="entry name" value="Sialyl_trans"/>
    <property type="match status" value="1"/>
</dbReference>
<dbReference type="KEGG" id="pmrn:116940511"/>
<keyword evidence="10 25" id="KW-0472">Membrane</keyword>
<feature type="disulfide bond" evidence="24">
    <location>
        <begin position="150"/>
        <end position="308"/>
    </location>
</feature>
<accession>A0AAJ7WQQ8</accession>
<dbReference type="RefSeq" id="XP_032806317.1">
    <property type="nucleotide sequence ID" value="XM_032950426.1"/>
</dbReference>
<evidence type="ECO:0000256" key="6">
    <source>
        <dbReference type="ARBA" id="ARBA00022968"/>
    </source>
</evidence>
<evidence type="ECO:0000256" key="14">
    <source>
        <dbReference type="ARBA" id="ARBA00039792"/>
    </source>
</evidence>
<keyword evidence="8" id="KW-0333">Golgi apparatus</keyword>
<dbReference type="InterPro" id="IPR012163">
    <property type="entry name" value="Sialyl_trans"/>
</dbReference>
<evidence type="ECO:0000256" key="15">
    <source>
        <dbReference type="ARBA" id="ARBA00041341"/>
    </source>
</evidence>
<gene>
    <name evidence="27" type="primary">ST3GAL5</name>
</gene>
<evidence type="ECO:0000256" key="3">
    <source>
        <dbReference type="ARBA" id="ARBA00022676"/>
    </source>
</evidence>
<keyword evidence="12" id="KW-0325">Glycoprotein</keyword>
<dbReference type="InterPro" id="IPR001675">
    <property type="entry name" value="Glyco_trans_29"/>
</dbReference>
<evidence type="ECO:0000256" key="21">
    <source>
        <dbReference type="ARBA" id="ARBA00048050"/>
    </source>
</evidence>
<dbReference type="Pfam" id="PF00777">
    <property type="entry name" value="Glyco_transf_29"/>
    <property type="match status" value="1"/>
</dbReference>
<evidence type="ECO:0000256" key="23">
    <source>
        <dbReference type="ARBA" id="ARBA00049539"/>
    </source>
</evidence>
<dbReference type="Gene3D" id="3.90.1480.20">
    <property type="entry name" value="Glycosyl transferase family 29"/>
    <property type="match status" value="1"/>
</dbReference>
<dbReference type="GO" id="GO:0000139">
    <property type="term" value="C:Golgi membrane"/>
    <property type="evidence" value="ECO:0007669"/>
    <property type="project" value="UniProtKB-SubCell"/>
</dbReference>
<evidence type="ECO:0000256" key="13">
    <source>
        <dbReference type="ARBA" id="ARBA00039111"/>
    </source>
</evidence>
<evidence type="ECO:0000256" key="18">
    <source>
        <dbReference type="ARBA" id="ARBA00042545"/>
    </source>
</evidence>
<dbReference type="PANTHER" id="PTHR13713:SF60">
    <property type="entry name" value="LACTOSYLCERAMIDE ALPHA-2,3-SIALYLTRANSFERASE"/>
    <property type="match status" value="1"/>
</dbReference>
<comment type="similarity">
    <text evidence="2">Belongs to the glycosyltransferase 29 family.</text>
</comment>
<keyword evidence="11" id="KW-1015">Disulfide bond</keyword>
<name>A0AAJ7WQQ8_PETMA</name>
<dbReference type="GO" id="GO:0047291">
    <property type="term" value="F:lactosylceramide alpha-2,3-sialyltransferase activity"/>
    <property type="evidence" value="ECO:0007669"/>
    <property type="project" value="UniProtKB-EC"/>
</dbReference>
<evidence type="ECO:0000256" key="9">
    <source>
        <dbReference type="ARBA" id="ARBA00023098"/>
    </source>
</evidence>
<evidence type="ECO:0000313" key="26">
    <source>
        <dbReference type="Proteomes" id="UP001318040"/>
    </source>
</evidence>
<evidence type="ECO:0000256" key="1">
    <source>
        <dbReference type="ARBA" id="ARBA00004323"/>
    </source>
</evidence>
<evidence type="ECO:0000256" key="5">
    <source>
        <dbReference type="ARBA" id="ARBA00022692"/>
    </source>
</evidence>
<keyword evidence="4" id="KW-0808">Transferase</keyword>